<keyword evidence="2" id="KW-1003">Cell membrane</keyword>
<keyword evidence="5" id="KW-0411">Iron-sulfur</keyword>
<sequence length="323" mass="36333">MSRLKAAVDGVNFNRFRFWLQAFFFVLVIYGGYLGIELGNSLPMLSCGYNNEGRIGMCFLMPLQHELGWTWAKLFSWAITSLLTTFAVFVLWFVAINKGWCGFVCPLGTLQDWMTALRRRLGIRYSRYTLGQFKQLTRIKYVLLALAVLIPLGVGGGWFHNDMKLPFCSICPGKMIIPLLTGNTQYFTVDFSTKTAMVMSALGMLTTGLFFVGSFVKKRFWCFYCPMSALHYLFSKLAVLRLVKDGGKCTRCGDCYRVCDMEIKEIADDIRVGDIMMDDCTLCLKCVAACPETGALKANFAGRAIFEATEAGFIKRMNKGCKA</sequence>
<dbReference type="PANTHER" id="PTHR30224:SF4">
    <property type="entry name" value="ELECTRON TRANSPORT PROTEIN YCCM-RELATED"/>
    <property type="match status" value="1"/>
</dbReference>
<evidence type="ECO:0000259" key="8">
    <source>
        <dbReference type="PROSITE" id="PS51379"/>
    </source>
</evidence>
<evidence type="ECO:0000256" key="3">
    <source>
        <dbReference type="ARBA" id="ARBA00022723"/>
    </source>
</evidence>
<dbReference type="PANTHER" id="PTHR30224">
    <property type="entry name" value="ELECTRON TRANSPORT PROTEIN"/>
    <property type="match status" value="1"/>
</dbReference>
<feature type="transmembrane region" description="Helical" evidence="7">
    <location>
        <begin position="196"/>
        <end position="216"/>
    </location>
</feature>
<dbReference type="InterPro" id="IPR052378">
    <property type="entry name" value="NosR_regulator"/>
</dbReference>
<dbReference type="Gene3D" id="3.30.70.20">
    <property type="match status" value="1"/>
</dbReference>
<dbReference type="GO" id="GO:0051536">
    <property type="term" value="F:iron-sulfur cluster binding"/>
    <property type="evidence" value="ECO:0007669"/>
    <property type="project" value="UniProtKB-KW"/>
</dbReference>
<feature type="transmembrane region" description="Helical" evidence="7">
    <location>
        <begin position="18"/>
        <end position="36"/>
    </location>
</feature>
<feature type="domain" description="4Fe-4S ferredoxin-type" evidence="8">
    <location>
        <begin position="271"/>
        <end position="301"/>
    </location>
</feature>
<dbReference type="GO" id="GO:0005886">
    <property type="term" value="C:plasma membrane"/>
    <property type="evidence" value="ECO:0007669"/>
    <property type="project" value="UniProtKB-SubCell"/>
</dbReference>
<evidence type="ECO:0000256" key="2">
    <source>
        <dbReference type="ARBA" id="ARBA00022475"/>
    </source>
</evidence>
<comment type="caution">
    <text evidence="9">The sequence shown here is derived from an EMBL/GenBank/DDBJ whole genome shotgun (WGS) entry which is preliminary data.</text>
</comment>
<dbReference type="SUPFAM" id="SSF54862">
    <property type="entry name" value="4Fe-4S ferredoxins"/>
    <property type="match status" value="1"/>
</dbReference>
<comment type="subcellular location">
    <subcellularLocation>
        <location evidence="1">Cell membrane</location>
    </subcellularLocation>
</comment>
<dbReference type="Pfam" id="PF12801">
    <property type="entry name" value="Fer4_5"/>
    <property type="match status" value="2"/>
</dbReference>
<evidence type="ECO:0000256" key="7">
    <source>
        <dbReference type="SAM" id="Phobius"/>
    </source>
</evidence>
<evidence type="ECO:0000256" key="5">
    <source>
        <dbReference type="ARBA" id="ARBA00023014"/>
    </source>
</evidence>
<dbReference type="AlphaFoldDB" id="A0A0C2YI61"/>
<evidence type="ECO:0000256" key="1">
    <source>
        <dbReference type="ARBA" id="ARBA00004236"/>
    </source>
</evidence>
<dbReference type="GO" id="GO:0046872">
    <property type="term" value="F:metal ion binding"/>
    <property type="evidence" value="ECO:0007669"/>
    <property type="project" value="UniProtKB-KW"/>
</dbReference>
<dbReference type="Pfam" id="PF13237">
    <property type="entry name" value="Fer4_10"/>
    <property type="match status" value="1"/>
</dbReference>
<evidence type="ECO:0000256" key="6">
    <source>
        <dbReference type="ARBA" id="ARBA00023136"/>
    </source>
</evidence>
<dbReference type="OrthoDB" id="9806398at2"/>
<protein>
    <submittedName>
        <fullName evidence="9">4Fe-4S ferredoxin iron-sulfur binding domain protein</fullName>
    </submittedName>
</protein>
<dbReference type="PROSITE" id="PS00198">
    <property type="entry name" value="4FE4S_FER_1"/>
    <property type="match status" value="1"/>
</dbReference>
<gene>
    <name evidence="9" type="ORF">CCC_04205</name>
</gene>
<accession>A0A0C2YI61</accession>
<dbReference type="PROSITE" id="PS51379">
    <property type="entry name" value="4FE4S_FER_2"/>
    <property type="match status" value="2"/>
</dbReference>
<keyword evidence="7" id="KW-0812">Transmembrane</keyword>
<reference evidence="9 10" key="1">
    <citation type="submission" date="2015-01" db="EMBL/GenBank/DDBJ databases">
        <title>Genome Sequence of Magnetospirillum magnetotacticum Strain MS-1.</title>
        <authorList>
            <person name="Marinov G.K."/>
            <person name="Smalley M.D."/>
            <person name="DeSalvo G."/>
        </authorList>
    </citation>
    <scope>NUCLEOTIDE SEQUENCE [LARGE SCALE GENOMIC DNA]</scope>
    <source>
        <strain evidence="9 10">MS-1</strain>
    </source>
</reference>
<dbReference type="Proteomes" id="UP000031971">
    <property type="component" value="Unassembled WGS sequence"/>
</dbReference>
<feature type="domain" description="4Fe-4S ferredoxin-type" evidence="8">
    <location>
        <begin position="240"/>
        <end position="269"/>
    </location>
</feature>
<evidence type="ECO:0000313" key="9">
    <source>
        <dbReference type="EMBL" id="KIL99434.1"/>
    </source>
</evidence>
<dbReference type="RefSeq" id="WP_041040550.1">
    <property type="nucleotide sequence ID" value="NZ_JXSL01000024.1"/>
</dbReference>
<dbReference type="InterPro" id="IPR017896">
    <property type="entry name" value="4Fe4S_Fe-S-bd"/>
</dbReference>
<evidence type="ECO:0000313" key="10">
    <source>
        <dbReference type="Proteomes" id="UP000031971"/>
    </source>
</evidence>
<dbReference type="InterPro" id="IPR017900">
    <property type="entry name" value="4Fe4S_Fe_S_CS"/>
</dbReference>
<feature type="transmembrane region" description="Helical" evidence="7">
    <location>
        <begin position="74"/>
        <end position="94"/>
    </location>
</feature>
<keyword evidence="6 7" id="KW-0472">Membrane</keyword>
<dbReference type="EMBL" id="JXSL01000024">
    <property type="protein sequence ID" value="KIL99434.1"/>
    <property type="molecule type" value="Genomic_DNA"/>
</dbReference>
<keyword evidence="4" id="KW-0408">Iron</keyword>
<evidence type="ECO:0000256" key="4">
    <source>
        <dbReference type="ARBA" id="ARBA00023004"/>
    </source>
</evidence>
<feature type="transmembrane region" description="Helical" evidence="7">
    <location>
        <begin position="141"/>
        <end position="159"/>
    </location>
</feature>
<dbReference type="STRING" id="272627.CCC_04205"/>
<keyword evidence="10" id="KW-1185">Reference proteome</keyword>
<name>A0A0C2YI61_PARME</name>
<keyword evidence="7" id="KW-1133">Transmembrane helix</keyword>
<proteinExistence type="predicted"/>
<organism evidence="9 10">
    <name type="scientific">Paramagnetospirillum magnetotacticum MS-1</name>
    <dbReference type="NCBI Taxonomy" id="272627"/>
    <lineage>
        <taxon>Bacteria</taxon>
        <taxon>Pseudomonadati</taxon>
        <taxon>Pseudomonadota</taxon>
        <taxon>Alphaproteobacteria</taxon>
        <taxon>Rhodospirillales</taxon>
        <taxon>Magnetospirillaceae</taxon>
        <taxon>Paramagnetospirillum</taxon>
    </lineage>
</organism>
<keyword evidence="3" id="KW-0479">Metal-binding</keyword>